<evidence type="ECO:0000313" key="2">
    <source>
        <dbReference type="EMBL" id="SCL44676.1"/>
    </source>
</evidence>
<feature type="transmembrane region" description="Helical" evidence="1">
    <location>
        <begin position="50"/>
        <end position="69"/>
    </location>
</feature>
<proteinExistence type="predicted"/>
<dbReference type="Proteomes" id="UP000199001">
    <property type="component" value="Unassembled WGS sequence"/>
</dbReference>
<dbReference type="STRING" id="47855.GA0070606_0398"/>
<sequence length="247" mass="25058">MIAAALGAVLLVGGWFDVLWAQNAMFDLQAAAHSAEADRHVLPALANLYTAGHYGVQLAAIPIGAALAADHRVAVASRRAGSVVLSAGLAGTAVVAPLAVLTLRANPEYARLLDLSTLADGRVLSAAVGGLVSCVSWALIGVVVGARRRWSSRAGWLAWAGFAGLTWCWGVLVSVGPLRGCGPALLVPSPTTPGTAAGLVGADRGWAWLGVGLVTVLAVAGVVTAARASDVLGSPATHRRRLGDSER</sequence>
<evidence type="ECO:0000313" key="3">
    <source>
        <dbReference type="Proteomes" id="UP000199001"/>
    </source>
</evidence>
<protein>
    <submittedName>
        <fullName evidence="2">Uncharacterized protein</fullName>
    </submittedName>
</protein>
<feature type="transmembrane region" description="Helical" evidence="1">
    <location>
        <begin position="156"/>
        <end position="178"/>
    </location>
</feature>
<gene>
    <name evidence="2" type="ORF">GA0070606_0398</name>
</gene>
<feature type="transmembrane region" description="Helical" evidence="1">
    <location>
        <begin position="206"/>
        <end position="226"/>
    </location>
</feature>
<accession>A0A1C6TS91</accession>
<reference evidence="3" key="1">
    <citation type="submission" date="2016-06" db="EMBL/GenBank/DDBJ databases">
        <authorList>
            <person name="Varghese N."/>
            <person name="Submissions Spin"/>
        </authorList>
    </citation>
    <scope>NUCLEOTIDE SEQUENCE [LARGE SCALE GENOMIC DNA]</scope>
    <source>
        <strain evidence="3">DSM 43903</strain>
    </source>
</reference>
<dbReference type="EMBL" id="FMHZ01000002">
    <property type="protein sequence ID" value="SCL44676.1"/>
    <property type="molecule type" value="Genomic_DNA"/>
</dbReference>
<feature type="transmembrane region" description="Helical" evidence="1">
    <location>
        <begin position="81"/>
        <end position="103"/>
    </location>
</feature>
<keyword evidence="1" id="KW-0812">Transmembrane</keyword>
<name>A0A1C6TS91_9ACTN</name>
<keyword evidence="1" id="KW-0472">Membrane</keyword>
<organism evidence="2 3">
    <name type="scientific">Micromonospora citrea</name>
    <dbReference type="NCBI Taxonomy" id="47855"/>
    <lineage>
        <taxon>Bacteria</taxon>
        <taxon>Bacillati</taxon>
        <taxon>Actinomycetota</taxon>
        <taxon>Actinomycetes</taxon>
        <taxon>Micromonosporales</taxon>
        <taxon>Micromonosporaceae</taxon>
        <taxon>Micromonospora</taxon>
    </lineage>
</organism>
<evidence type="ECO:0000256" key="1">
    <source>
        <dbReference type="SAM" id="Phobius"/>
    </source>
</evidence>
<feature type="transmembrane region" description="Helical" evidence="1">
    <location>
        <begin position="123"/>
        <end position="144"/>
    </location>
</feature>
<keyword evidence="3" id="KW-1185">Reference proteome</keyword>
<keyword evidence="1" id="KW-1133">Transmembrane helix</keyword>
<dbReference type="AlphaFoldDB" id="A0A1C6TS91"/>